<accession>A0A7C0U3Q9</accession>
<sequence length="66" mass="8118">MKKETWGNRKNSMTHDVIIHAEIGRKYVYLTRERNKQLWKTVRVLKEKYQKCKTFEEVDELYLNSI</sequence>
<protein>
    <submittedName>
        <fullName evidence="1">Uncharacterized protein</fullName>
    </submittedName>
</protein>
<proteinExistence type="predicted"/>
<gene>
    <name evidence="1" type="ORF">ENG63_09750</name>
</gene>
<name>A0A7C0U3Q9_DESA2</name>
<comment type="caution">
    <text evidence="1">The sequence shown here is derived from an EMBL/GenBank/DDBJ whole genome shotgun (WGS) entry which is preliminary data.</text>
</comment>
<dbReference type="Proteomes" id="UP000886289">
    <property type="component" value="Unassembled WGS sequence"/>
</dbReference>
<dbReference type="AlphaFoldDB" id="A0A7C0U3Q9"/>
<reference evidence="1" key="1">
    <citation type="journal article" date="2020" name="mSystems">
        <title>Genome- and Community-Level Interaction Insights into Carbon Utilization and Element Cycling Functions of Hydrothermarchaeota in Hydrothermal Sediment.</title>
        <authorList>
            <person name="Zhou Z."/>
            <person name="Liu Y."/>
            <person name="Xu W."/>
            <person name="Pan J."/>
            <person name="Luo Z.H."/>
            <person name="Li M."/>
        </authorList>
    </citation>
    <scope>NUCLEOTIDE SEQUENCE [LARGE SCALE GENOMIC DNA]</scope>
    <source>
        <strain evidence="1">HyVt-233</strain>
    </source>
</reference>
<organism evidence="1">
    <name type="scientific">Desulfofervidus auxilii</name>
    <dbReference type="NCBI Taxonomy" id="1621989"/>
    <lineage>
        <taxon>Bacteria</taxon>
        <taxon>Pseudomonadati</taxon>
        <taxon>Thermodesulfobacteriota</taxon>
        <taxon>Candidatus Desulfofervidia</taxon>
        <taxon>Candidatus Desulfofervidales</taxon>
        <taxon>Candidatus Desulfofervidaceae</taxon>
        <taxon>Candidatus Desulfofervidus</taxon>
    </lineage>
</organism>
<dbReference type="EMBL" id="DRBS01000359">
    <property type="protein sequence ID" value="HDD45124.1"/>
    <property type="molecule type" value="Genomic_DNA"/>
</dbReference>
<evidence type="ECO:0000313" key="1">
    <source>
        <dbReference type="EMBL" id="HDD45124.1"/>
    </source>
</evidence>